<dbReference type="GO" id="GO:0055085">
    <property type="term" value="P:transmembrane transport"/>
    <property type="evidence" value="ECO:0007669"/>
    <property type="project" value="InterPro"/>
</dbReference>
<name>A0A2S5KLI5_9PROT</name>
<dbReference type="InterPro" id="IPR018389">
    <property type="entry name" value="DctP_fam"/>
</dbReference>
<dbReference type="Proteomes" id="UP000238196">
    <property type="component" value="Unassembled WGS sequence"/>
</dbReference>
<dbReference type="PANTHER" id="PTHR33376">
    <property type="match status" value="1"/>
</dbReference>
<dbReference type="PANTHER" id="PTHR33376:SF7">
    <property type="entry name" value="C4-DICARBOXYLATE-BINDING PROTEIN DCTB"/>
    <property type="match status" value="1"/>
</dbReference>
<evidence type="ECO:0000256" key="3">
    <source>
        <dbReference type="ARBA" id="ARBA00022729"/>
    </source>
</evidence>
<evidence type="ECO:0000256" key="1">
    <source>
        <dbReference type="ARBA" id="ARBA00009023"/>
    </source>
</evidence>
<evidence type="ECO:0000256" key="2">
    <source>
        <dbReference type="ARBA" id="ARBA00022448"/>
    </source>
</evidence>
<dbReference type="EMBL" id="PRLP01000073">
    <property type="protein sequence ID" value="PPC75697.1"/>
    <property type="molecule type" value="Genomic_DNA"/>
</dbReference>
<dbReference type="Gene3D" id="3.40.190.170">
    <property type="entry name" value="Bacterial extracellular solute-binding protein, family 7"/>
    <property type="match status" value="1"/>
</dbReference>
<dbReference type="AlphaFoldDB" id="A0A2S5KLI5"/>
<dbReference type="Pfam" id="PF03480">
    <property type="entry name" value="DctP"/>
    <property type="match status" value="1"/>
</dbReference>
<sequence length="333" mass="36352">MNMLNKTLFASLFGGVFAALSISHAYSAEYTMQLSHQFPPSHQMTRVLEDFASDVSSSTGGKVEVQLFGSDQLFKSNQNHAAVARGQIQAAGVVSFQWGATIPEVSVLTLPYIMSGWDKVRKFPQSELATELNKKIDAKGVKNIAWLYMSHDTAFTSASKPLLSAADFNGVKMRGLNKMMDSGLSAMGAAPISMPGSEVYQALQTGVIDAALVDSSSAYVRKYYEVQKYATLSPLMAVHLEIFVNPKWWSGLPAELQSDIEGAAHRAEQASIDSTEKASKEAIEQLQSTGMSVHVQSPEEVESFKQVMQPAVMKEFRASTDDADHLIELINKI</sequence>
<gene>
    <name evidence="5" type="ORF">C4K68_19180</name>
</gene>
<keyword evidence="3 4" id="KW-0732">Signal</keyword>
<dbReference type="OrthoDB" id="9776801at2"/>
<feature type="chain" id="PRO_5015645753" evidence="4">
    <location>
        <begin position="28"/>
        <end position="333"/>
    </location>
</feature>
<feature type="signal peptide" evidence="4">
    <location>
        <begin position="1"/>
        <end position="27"/>
    </location>
</feature>
<evidence type="ECO:0000313" key="6">
    <source>
        <dbReference type="Proteomes" id="UP000238196"/>
    </source>
</evidence>
<dbReference type="NCBIfam" id="NF037995">
    <property type="entry name" value="TRAP_S1"/>
    <property type="match status" value="1"/>
</dbReference>
<accession>A0A2S5KLI5</accession>
<keyword evidence="2" id="KW-0813">Transport</keyword>
<evidence type="ECO:0000313" key="5">
    <source>
        <dbReference type="EMBL" id="PPC75697.1"/>
    </source>
</evidence>
<reference evidence="5 6" key="1">
    <citation type="submission" date="2018-02" db="EMBL/GenBank/DDBJ databases">
        <title>novel marine gammaproteobacteria from coastal saline agro ecosystem.</title>
        <authorList>
            <person name="Krishnan R."/>
            <person name="Ramesh Kumar N."/>
        </authorList>
    </citation>
    <scope>NUCLEOTIDE SEQUENCE [LARGE SCALE GENOMIC DNA]</scope>
    <source>
        <strain evidence="5 6">228</strain>
    </source>
</reference>
<comment type="similarity">
    <text evidence="1">Belongs to the bacterial solute-binding protein 7 family.</text>
</comment>
<dbReference type="InterPro" id="IPR038404">
    <property type="entry name" value="TRAP_DctP_sf"/>
</dbReference>
<evidence type="ECO:0000256" key="4">
    <source>
        <dbReference type="SAM" id="SignalP"/>
    </source>
</evidence>
<proteinExistence type="inferred from homology"/>
<organism evidence="5 6">
    <name type="scientific">Proteobacteria bacterium 228</name>
    <dbReference type="NCBI Taxonomy" id="2083153"/>
    <lineage>
        <taxon>Bacteria</taxon>
        <taxon>Pseudomonadati</taxon>
        <taxon>Pseudomonadota</taxon>
    </lineage>
</organism>
<comment type="caution">
    <text evidence="5">The sequence shown here is derived from an EMBL/GenBank/DDBJ whole genome shotgun (WGS) entry which is preliminary data.</text>
</comment>
<protein>
    <submittedName>
        <fullName evidence="5">C4-dicarboxylate ABC transporter</fullName>
    </submittedName>
</protein>